<gene>
    <name evidence="1" type="ORF">R54767_02241</name>
</gene>
<reference evidence="1 2" key="1">
    <citation type="submission" date="2021-04" db="EMBL/GenBank/DDBJ databases">
        <authorList>
            <person name="Vanwijnsberghe S."/>
        </authorList>
    </citation>
    <scope>NUCLEOTIDE SEQUENCE [LARGE SCALE GENOMIC DNA]</scope>
    <source>
        <strain evidence="1 2">LMG 32171</strain>
    </source>
</reference>
<dbReference type="EMBL" id="CAJQYY010000011">
    <property type="protein sequence ID" value="CAG4897260.1"/>
    <property type="molecule type" value="Genomic_DNA"/>
</dbReference>
<organism evidence="1 2">
    <name type="scientific">Paraburkholderia gardini</name>
    <dbReference type="NCBI Taxonomy" id="2823469"/>
    <lineage>
        <taxon>Bacteria</taxon>
        <taxon>Pseudomonadati</taxon>
        <taxon>Pseudomonadota</taxon>
        <taxon>Betaproteobacteria</taxon>
        <taxon>Burkholderiales</taxon>
        <taxon>Burkholderiaceae</taxon>
        <taxon>Paraburkholderia</taxon>
    </lineage>
</organism>
<keyword evidence="2" id="KW-1185">Reference proteome</keyword>
<name>A0ABM8U358_9BURK</name>
<proteinExistence type="predicted"/>
<evidence type="ECO:0000313" key="2">
    <source>
        <dbReference type="Proteomes" id="UP000789752"/>
    </source>
</evidence>
<dbReference type="Proteomes" id="UP000789752">
    <property type="component" value="Unassembled WGS sequence"/>
</dbReference>
<evidence type="ECO:0000313" key="1">
    <source>
        <dbReference type="EMBL" id="CAG4897260.1"/>
    </source>
</evidence>
<comment type="caution">
    <text evidence="1">The sequence shown here is derived from an EMBL/GenBank/DDBJ whole genome shotgun (WGS) entry which is preliminary data.</text>
</comment>
<sequence>MLTTLSIPVEPLDAIRCEPYGWMLGKPVRADSDTPSYISPASDFWREHLFDTDSPGETEILWVIYRNRDDKVTSLELHRLTQVSCEVSRCTGSKDSSRRDSVSRKPVAAAFKSLLYAWPTGLRTRLSMKFHPKKCLFTATEIRVGYCTSIQVFSKSSDCPVPHSGSNTSIALAGVAACAWPRPYGRDWICGAVGRIAWRWLARRRARRSAGPAGRRG</sequence>
<protein>
    <submittedName>
        <fullName evidence="1">Uncharacterized protein</fullName>
    </submittedName>
</protein>
<accession>A0ABM8U358</accession>